<evidence type="ECO:0008006" key="4">
    <source>
        <dbReference type="Google" id="ProtNLM"/>
    </source>
</evidence>
<dbReference type="GO" id="GO:0000976">
    <property type="term" value="F:transcription cis-regulatory region binding"/>
    <property type="evidence" value="ECO:0007669"/>
    <property type="project" value="TreeGrafter"/>
</dbReference>
<dbReference type="STRING" id="2010991.A0A3M2RYR4"/>
<accession>A0A3M2RYR4</accession>
<dbReference type="Proteomes" id="UP000277212">
    <property type="component" value="Unassembled WGS sequence"/>
</dbReference>
<keyword evidence="1" id="KW-0539">Nucleus</keyword>
<dbReference type="PANTHER" id="PTHR37534">
    <property type="entry name" value="TRANSCRIPTIONAL ACTIVATOR PROTEIN UGA3"/>
    <property type="match status" value="1"/>
</dbReference>
<dbReference type="OrthoDB" id="4475584at2759"/>
<gene>
    <name evidence="2" type="ORF">CDV36_009933</name>
</gene>
<dbReference type="EMBL" id="NKUJ01000203">
    <property type="protein sequence ID" value="RMJ10431.1"/>
    <property type="molecule type" value="Genomic_DNA"/>
</dbReference>
<protein>
    <recommendedName>
        <fullName evidence="4">Zn(2)-C6 fungal-type domain-containing protein</fullName>
    </recommendedName>
</protein>
<comment type="caution">
    <text evidence="2">The sequence shown here is derived from an EMBL/GenBank/DDBJ whole genome shotgun (WGS) entry which is preliminary data.</text>
</comment>
<evidence type="ECO:0000256" key="1">
    <source>
        <dbReference type="ARBA" id="ARBA00023242"/>
    </source>
</evidence>
<proteinExistence type="predicted"/>
<dbReference type="GO" id="GO:0005634">
    <property type="term" value="C:nucleus"/>
    <property type="evidence" value="ECO:0007669"/>
    <property type="project" value="TreeGrafter"/>
</dbReference>
<reference evidence="2 3" key="1">
    <citation type="submission" date="2017-06" db="EMBL/GenBank/DDBJ databases">
        <title>Comparative genomic analysis of Ambrosia Fusariam Clade fungi.</title>
        <authorList>
            <person name="Stajich J.E."/>
            <person name="Carrillo J."/>
            <person name="Kijimoto T."/>
            <person name="Eskalen A."/>
            <person name="O'Donnell K."/>
            <person name="Kasson M."/>
        </authorList>
    </citation>
    <scope>NUCLEOTIDE SEQUENCE [LARGE SCALE GENOMIC DNA]</scope>
    <source>
        <strain evidence="2">UCR3666</strain>
    </source>
</reference>
<evidence type="ECO:0000313" key="2">
    <source>
        <dbReference type="EMBL" id="RMJ10431.1"/>
    </source>
</evidence>
<evidence type="ECO:0000313" key="3">
    <source>
        <dbReference type="Proteomes" id="UP000277212"/>
    </source>
</evidence>
<name>A0A3M2RYR4_9HYPO</name>
<dbReference type="GO" id="GO:0045944">
    <property type="term" value="P:positive regulation of transcription by RNA polymerase II"/>
    <property type="evidence" value="ECO:0007669"/>
    <property type="project" value="TreeGrafter"/>
</dbReference>
<dbReference type="GO" id="GO:0003700">
    <property type="term" value="F:DNA-binding transcription factor activity"/>
    <property type="evidence" value="ECO:0007669"/>
    <property type="project" value="TreeGrafter"/>
</dbReference>
<keyword evidence="3" id="KW-1185">Reference proteome</keyword>
<dbReference type="AlphaFoldDB" id="A0A3M2RYR4"/>
<sequence>MYAQNSSLARLDLFAKSWWHFVMMRLLTDHQGDEKRPRCGSCQERSVTCEYKQWAFVSEVASAPSDIDNTPGRNQDMAQSPVFPQDDLLSLPKAASPVAALNHSPPNAVYSAKDSGTETAPFDTSPAVSLARTYESTGNQILTPSTWDDKAGQCKQRAMHCFRYQLVPWIESNAPKPSFGSNMMTLAQYKPVIMDAAIYLARHRTSRGETSSEELQELHHRLLLENTFVGDVGRSLLALGDLFNGGPSLWPQFRFYHQQPDTQPEPLEDIAEPLKSLLRFHIKIDIATSIMTNKPPSMKLPLSTGRPLSNAASLSPMETYDSCLLCLLECVRLIHYELIPLFAGQSNMQSAAPESYSLKWAAWSSLWTSCMQWFQDRPPGMQPVLESSDADLNGHKMQESSFPADVYTSAVSLQANLTMHLSSLLLLAYKPRLVKLSRFPHRLVSRSWHTQKIARLAVWNNFPEQWDPLVVAALLRAAREMTHVSQQEALLDCFQRITDLTKLPLDEEISSLRLYWRSSSHSTPPTMSNR</sequence>
<dbReference type="PANTHER" id="PTHR37534:SF4">
    <property type="entry name" value="ZN(II)2CYS6 TRANSCRIPTION FACTOR (EUROFUNG)"/>
    <property type="match status" value="1"/>
</dbReference>
<organism evidence="2 3">
    <name type="scientific">Fusarium kuroshium</name>
    <dbReference type="NCBI Taxonomy" id="2010991"/>
    <lineage>
        <taxon>Eukaryota</taxon>
        <taxon>Fungi</taxon>
        <taxon>Dikarya</taxon>
        <taxon>Ascomycota</taxon>
        <taxon>Pezizomycotina</taxon>
        <taxon>Sordariomycetes</taxon>
        <taxon>Hypocreomycetidae</taxon>
        <taxon>Hypocreales</taxon>
        <taxon>Nectriaceae</taxon>
        <taxon>Fusarium</taxon>
        <taxon>Fusarium solani species complex</taxon>
    </lineage>
</organism>